<dbReference type="GO" id="GO:0008033">
    <property type="term" value="P:tRNA processing"/>
    <property type="evidence" value="ECO:0007669"/>
    <property type="project" value="UniProtKB-KW"/>
</dbReference>
<dbReference type="GO" id="GO:0005524">
    <property type="term" value="F:ATP binding"/>
    <property type="evidence" value="ECO:0007669"/>
    <property type="project" value="UniProtKB-KW"/>
</dbReference>
<comment type="caution">
    <text evidence="13">The sequence shown here is derived from an EMBL/GenBank/DDBJ whole genome shotgun (WGS) entry which is preliminary data.</text>
</comment>
<keyword evidence="6" id="KW-0819">tRNA processing</keyword>
<dbReference type="GO" id="GO:0005737">
    <property type="term" value="C:cytoplasm"/>
    <property type="evidence" value="ECO:0007669"/>
    <property type="project" value="UniProtKB-SubCell"/>
</dbReference>
<dbReference type="InterPro" id="IPR050156">
    <property type="entry name" value="TC-AMP_synthase_SUA5"/>
</dbReference>
<dbReference type="InterPro" id="IPR006070">
    <property type="entry name" value="Sua5-like_dom"/>
</dbReference>
<evidence type="ECO:0000256" key="5">
    <source>
        <dbReference type="ARBA" id="ARBA00022679"/>
    </source>
</evidence>
<dbReference type="SUPFAM" id="SSF55821">
    <property type="entry name" value="YrdC/RibB"/>
    <property type="match status" value="1"/>
</dbReference>
<dbReference type="Pfam" id="PF01300">
    <property type="entry name" value="Sua5_yciO_yrdC"/>
    <property type="match status" value="1"/>
</dbReference>
<keyword evidence="9" id="KW-0067">ATP-binding</keyword>
<protein>
    <recommendedName>
        <fullName evidence="10">L-threonylcarbamoyladenylate synthase</fullName>
        <ecNumber evidence="3">2.7.7.87</ecNumber>
    </recommendedName>
    <alternativeName>
        <fullName evidence="10">L-threonylcarbamoyladenylate synthase</fullName>
    </alternativeName>
</protein>
<sequence>MKILDIRNNFSPELASKEAALALLKGRTVVYPTDTLYGLGANIFDTEAIRKIFAVKKRSDKKPLPVMVSSIGMAKAVAVIDSQRERILKNFWPGPFTFILKKKPTISFLVTAGRNSIALRMPSHTFCESLIRDFEGPITVTSANISGEESSPDPREIISRFLEEEIQPDVFIDDGVLPESDPSTIIDLTADNPRIVRINPTNKKNLLSILETIQIK</sequence>
<dbReference type="GO" id="GO:0061710">
    <property type="term" value="F:L-threonylcarbamoyladenylate synthase"/>
    <property type="evidence" value="ECO:0007669"/>
    <property type="project" value="UniProtKB-EC"/>
</dbReference>
<name>A0A932DSN1_9BACT</name>
<comment type="similarity">
    <text evidence="2">Belongs to the SUA5 family.</text>
</comment>
<evidence type="ECO:0000256" key="11">
    <source>
        <dbReference type="ARBA" id="ARBA00048366"/>
    </source>
</evidence>
<keyword evidence="7" id="KW-0548">Nucleotidyltransferase</keyword>
<organism evidence="13 14">
    <name type="scientific">Candidatus Sungiibacteriota bacterium</name>
    <dbReference type="NCBI Taxonomy" id="2750080"/>
    <lineage>
        <taxon>Bacteria</taxon>
        <taxon>Candidatus Sungiibacteriota</taxon>
    </lineage>
</organism>
<evidence type="ECO:0000256" key="8">
    <source>
        <dbReference type="ARBA" id="ARBA00022741"/>
    </source>
</evidence>
<dbReference type="Gene3D" id="3.90.870.10">
    <property type="entry name" value="DHBP synthase"/>
    <property type="match status" value="1"/>
</dbReference>
<dbReference type="AlphaFoldDB" id="A0A932DSN1"/>
<dbReference type="PANTHER" id="PTHR17490:SF16">
    <property type="entry name" value="THREONYLCARBAMOYL-AMP SYNTHASE"/>
    <property type="match status" value="1"/>
</dbReference>
<dbReference type="GO" id="GO:0000049">
    <property type="term" value="F:tRNA binding"/>
    <property type="evidence" value="ECO:0007669"/>
    <property type="project" value="TreeGrafter"/>
</dbReference>
<dbReference type="GO" id="GO:0003725">
    <property type="term" value="F:double-stranded RNA binding"/>
    <property type="evidence" value="ECO:0007669"/>
    <property type="project" value="InterPro"/>
</dbReference>
<evidence type="ECO:0000256" key="7">
    <source>
        <dbReference type="ARBA" id="ARBA00022695"/>
    </source>
</evidence>
<feature type="domain" description="YrdC-like" evidence="12">
    <location>
        <begin position="13"/>
        <end position="201"/>
    </location>
</feature>
<keyword evidence="8" id="KW-0547">Nucleotide-binding</keyword>
<keyword evidence="5" id="KW-0808">Transferase</keyword>
<gene>
    <name evidence="13" type="ORF">HYV66_03195</name>
</gene>
<evidence type="ECO:0000256" key="9">
    <source>
        <dbReference type="ARBA" id="ARBA00022840"/>
    </source>
</evidence>
<evidence type="ECO:0000256" key="1">
    <source>
        <dbReference type="ARBA" id="ARBA00004496"/>
    </source>
</evidence>
<dbReference type="InterPro" id="IPR017945">
    <property type="entry name" value="DHBP_synth_RibB-like_a/b_dom"/>
</dbReference>
<evidence type="ECO:0000256" key="10">
    <source>
        <dbReference type="ARBA" id="ARBA00029774"/>
    </source>
</evidence>
<comment type="catalytic activity">
    <reaction evidence="11">
        <text>L-threonine + hydrogencarbonate + ATP = L-threonylcarbamoyladenylate + diphosphate + H2O</text>
        <dbReference type="Rhea" id="RHEA:36407"/>
        <dbReference type="ChEBI" id="CHEBI:15377"/>
        <dbReference type="ChEBI" id="CHEBI:17544"/>
        <dbReference type="ChEBI" id="CHEBI:30616"/>
        <dbReference type="ChEBI" id="CHEBI:33019"/>
        <dbReference type="ChEBI" id="CHEBI:57926"/>
        <dbReference type="ChEBI" id="CHEBI:73682"/>
        <dbReference type="EC" id="2.7.7.87"/>
    </reaction>
</comment>
<proteinExistence type="inferred from homology"/>
<evidence type="ECO:0000313" key="13">
    <source>
        <dbReference type="EMBL" id="MBI2466200.1"/>
    </source>
</evidence>
<accession>A0A932DSN1</accession>
<reference evidence="13" key="1">
    <citation type="submission" date="2020-07" db="EMBL/GenBank/DDBJ databases">
        <title>Huge and variable diversity of episymbiotic CPR bacteria and DPANN archaea in groundwater ecosystems.</title>
        <authorList>
            <person name="He C.Y."/>
            <person name="Keren R."/>
            <person name="Whittaker M."/>
            <person name="Farag I.F."/>
            <person name="Doudna J."/>
            <person name="Cate J.H.D."/>
            <person name="Banfield J.F."/>
        </authorList>
    </citation>
    <scope>NUCLEOTIDE SEQUENCE</scope>
    <source>
        <strain evidence="13">NC_groundwater_418_Ag_B-0.1um_45_10</strain>
    </source>
</reference>
<dbReference type="GO" id="GO:0006450">
    <property type="term" value="P:regulation of translational fidelity"/>
    <property type="evidence" value="ECO:0007669"/>
    <property type="project" value="TreeGrafter"/>
</dbReference>
<keyword evidence="4" id="KW-0963">Cytoplasm</keyword>
<dbReference type="EC" id="2.7.7.87" evidence="3"/>
<evidence type="ECO:0000313" key="14">
    <source>
        <dbReference type="Proteomes" id="UP000709672"/>
    </source>
</evidence>
<dbReference type="NCBIfam" id="TIGR00057">
    <property type="entry name" value="L-threonylcarbamoyladenylate synthase"/>
    <property type="match status" value="1"/>
</dbReference>
<evidence type="ECO:0000256" key="4">
    <source>
        <dbReference type="ARBA" id="ARBA00022490"/>
    </source>
</evidence>
<evidence type="ECO:0000259" key="12">
    <source>
        <dbReference type="PROSITE" id="PS51163"/>
    </source>
</evidence>
<dbReference type="Proteomes" id="UP000709672">
    <property type="component" value="Unassembled WGS sequence"/>
</dbReference>
<comment type="subcellular location">
    <subcellularLocation>
        <location evidence="1">Cytoplasm</location>
    </subcellularLocation>
</comment>
<dbReference type="EMBL" id="JACPHQ010000045">
    <property type="protein sequence ID" value="MBI2466200.1"/>
    <property type="molecule type" value="Genomic_DNA"/>
</dbReference>
<dbReference type="PANTHER" id="PTHR17490">
    <property type="entry name" value="SUA5"/>
    <property type="match status" value="1"/>
</dbReference>
<evidence type="ECO:0000256" key="3">
    <source>
        <dbReference type="ARBA" id="ARBA00012584"/>
    </source>
</evidence>
<dbReference type="PROSITE" id="PS51163">
    <property type="entry name" value="YRDC"/>
    <property type="match status" value="1"/>
</dbReference>
<evidence type="ECO:0000256" key="2">
    <source>
        <dbReference type="ARBA" id="ARBA00007663"/>
    </source>
</evidence>
<evidence type="ECO:0000256" key="6">
    <source>
        <dbReference type="ARBA" id="ARBA00022694"/>
    </source>
</evidence>